<dbReference type="AlphaFoldDB" id="A0A2W4W336"/>
<protein>
    <submittedName>
        <fullName evidence="1">Uncharacterized protein</fullName>
    </submittedName>
</protein>
<organism evidence="1 2">
    <name type="scientific">Pseudanabaena frigida</name>
    <dbReference type="NCBI Taxonomy" id="945775"/>
    <lineage>
        <taxon>Bacteria</taxon>
        <taxon>Bacillati</taxon>
        <taxon>Cyanobacteriota</taxon>
        <taxon>Cyanophyceae</taxon>
        <taxon>Pseudanabaenales</taxon>
        <taxon>Pseudanabaenaceae</taxon>
        <taxon>Pseudanabaena</taxon>
    </lineage>
</organism>
<reference evidence="1 2" key="1">
    <citation type="submission" date="2018-04" db="EMBL/GenBank/DDBJ databases">
        <authorList>
            <person name="Go L.Y."/>
            <person name="Mitchell J.A."/>
        </authorList>
    </citation>
    <scope>NUCLEOTIDE SEQUENCE [LARGE SCALE GENOMIC DNA]</scope>
    <source>
        <strain evidence="1">ULC066bin1</strain>
    </source>
</reference>
<name>A0A2W4W336_9CYAN</name>
<evidence type="ECO:0000313" key="2">
    <source>
        <dbReference type="Proteomes" id="UP000249467"/>
    </source>
</evidence>
<accession>A0A2W4W336</accession>
<reference evidence="1 2" key="2">
    <citation type="submission" date="2018-06" db="EMBL/GenBank/DDBJ databases">
        <title>Metagenomic assembly of (sub)arctic Cyanobacteria and their associated microbiome from non-axenic cultures.</title>
        <authorList>
            <person name="Baurain D."/>
        </authorList>
    </citation>
    <scope>NUCLEOTIDE SEQUENCE [LARGE SCALE GENOMIC DNA]</scope>
    <source>
        <strain evidence="1">ULC066bin1</strain>
    </source>
</reference>
<comment type="caution">
    <text evidence="1">The sequence shown here is derived from an EMBL/GenBank/DDBJ whole genome shotgun (WGS) entry which is preliminary data.</text>
</comment>
<proteinExistence type="predicted"/>
<dbReference type="EMBL" id="QBML01000040">
    <property type="protein sequence ID" value="PZO36479.1"/>
    <property type="molecule type" value="Genomic_DNA"/>
</dbReference>
<gene>
    <name evidence="1" type="ORF">DCF19_21450</name>
</gene>
<evidence type="ECO:0000313" key="1">
    <source>
        <dbReference type="EMBL" id="PZO36479.1"/>
    </source>
</evidence>
<sequence length="99" mass="10958">MMLDLLLSTAVNTAQIQLVAQSQSSTIYLSISTTQSTRPNCVTYIAKNTTGRQVRDIQVNRRDLQGKIYKSYLMGSLSVGKTIAFDMCDSSFVNVEAKQ</sequence>
<dbReference type="Proteomes" id="UP000249467">
    <property type="component" value="Unassembled WGS sequence"/>
</dbReference>